<evidence type="ECO:0000313" key="2">
    <source>
        <dbReference type="Proteomes" id="UP000789920"/>
    </source>
</evidence>
<protein>
    <submittedName>
        <fullName evidence="1">32091_t:CDS:1</fullName>
    </submittedName>
</protein>
<name>A0ACA9MHA3_9GLOM</name>
<organism evidence="1 2">
    <name type="scientific">Racocetra persica</name>
    <dbReference type="NCBI Taxonomy" id="160502"/>
    <lineage>
        <taxon>Eukaryota</taxon>
        <taxon>Fungi</taxon>
        <taxon>Fungi incertae sedis</taxon>
        <taxon>Mucoromycota</taxon>
        <taxon>Glomeromycotina</taxon>
        <taxon>Glomeromycetes</taxon>
        <taxon>Diversisporales</taxon>
        <taxon>Gigasporaceae</taxon>
        <taxon>Racocetra</taxon>
    </lineage>
</organism>
<dbReference type="Proteomes" id="UP000789920">
    <property type="component" value="Unassembled WGS sequence"/>
</dbReference>
<comment type="caution">
    <text evidence="1">The sequence shown here is derived from an EMBL/GenBank/DDBJ whole genome shotgun (WGS) entry which is preliminary data.</text>
</comment>
<keyword evidence="2" id="KW-1185">Reference proteome</keyword>
<evidence type="ECO:0000313" key="1">
    <source>
        <dbReference type="EMBL" id="CAG8591463.1"/>
    </source>
</evidence>
<dbReference type="EMBL" id="CAJVQC010008348">
    <property type="protein sequence ID" value="CAG8591463.1"/>
    <property type="molecule type" value="Genomic_DNA"/>
</dbReference>
<accession>A0ACA9MHA3</accession>
<reference evidence="1" key="1">
    <citation type="submission" date="2021-06" db="EMBL/GenBank/DDBJ databases">
        <authorList>
            <person name="Kallberg Y."/>
            <person name="Tangrot J."/>
            <person name="Rosling A."/>
        </authorList>
    </citation>
    <scope>NUCLEOTIDE SEQUENCE</scope>
    <source>
        <strain evidence="1">MA461A</strain>
    </source>
</reference>
<sequence>MVFKKFDHPIPFVEINQIPGEKTHEGIFSIIEKWKYREIIVAEISVDEIRKHNNLYCDNVINFHGITVFPDETKCLIMNYEANGNLHDYLANNQLKWDPKLKMSSDIAAGLLHCHDHEIIHLNINSKNILVDKNFELKIAGFGYLTNGESETTRWAVPEDSEMKTRILNTVRWAAPEIFSKDPVMKKHYKENPKLSDIYSYGLVVWEIAMNGIEPYRDMEIDEIKDSKVSGNISDKLEIGKPST</sequence>
<proteinExistence type="predicted"/>
<gene>
    <name evidence="1" type="ORF">RPERSI_LOCUS5553</name>
</gene>